<dbReference type="STRING" id="299467.A0A443RSQ7"/>
<dbReference type="GO" id="GO:0005634">
    <property type="term" value="C:nucleus"/>
    <property type="evidence" value="ECO:0007669"/>
    <property type="project" value="TreeGrafter"/>
</dbReference>
<dbReference type="Pfam" id="PF00653">
    <property type="entry name" value="BIR"/>
    <property type="match status" value="1"/>
</dbReference>
<dbReference type="PANTHER" id="PTHR10044">
    <property type="entry name" value="INHIBITOR OF APOPTOSIS"/>
    <property type="match status" value="1"/>
</dbReference>
<dbReference type="InterPro" id="IPR001370">
    <property type="entry name" value="BIR_rpt"/>
</dbReference>
<dbReference type="SMART" id="SM00238">
    <property type="entry name" value="BIR"/>
    <property type="match status" value="1"/>
</dbReference>
<dbReference type="GO" id="GO:0043066">
    <property type="term" value="P:negative regulation of apoptotic process"/>
    <property type="evidence" value="ECO:0007669"/>
    <property type="project" value="TreeGrafter"/>
</dbReference>
<comment type="caution">
    <text evidence="1">The sequence shown here is derived from an EMBL/GenBank/DDBJ whole genome shotgun (WGS) entry which is preliminary data.</text>
</comment>
<dbReference type="AlphaFoldDB" id="A0A443RSQ7"/>
<dbReference type="OrthoDB" id="6428517at2759"/>
<dbReference type="GO" id="GO:0005737">
    <property type="term" value="C:cytoplasm"/>
    <property type="evidence" value="ECO:0007669"/>
    <property type="project" value="TreeGrafter"/>
</dbReference>
<dbReference type="Gene3D" id="1.10.1170.10">
    <property type="entry name" value="Inhibitor Of Apoptosis Protein (2mihbC-IAP-1), Chain A"/>
    <property type="match status" value="1"/>
</dbReference>
<evidence type="ECO:0000313" key="2">
    <source>
        <dbReference type="Proteomes" id="UP000288716"/>
    </source>
</evidence>
<dbReference type="PROSITE" id="PS50143">
    <property type="entry name" value="BIR_REPEAT_2"/>
    <property type="match status" value="1"/>
</dbReference>
<evidence type="ECO:0000313" key="1">
    <source>
        <dbReference type="EMBL" id="RWS18209.1"/>
    </source>
</evidence>
<dbReference type="Proteomes" id="UP000288716">
    <property type="component" value="Unassembled WGS sequence"/>
</dbReference>
<dbReference type="EMBL" id="NCKV01043759">
    <property type="protein sequence ID" value="RWS18209.1"/>
    <property type="molecule type" value="Genomic_DNA"/>
</dbReference>
<accession>A0A443RSQ7</accession>
<dbReference type="VEuPathDB" id="VectorBase:LDEU013831"/>
<sequence>MTECFKRESSRLRSFKYPVKYPHSEPSIESLANAGFYYFGESDRVRCAFCNGVLGLWDSHDDPLFEHARCFPQCTFVKGNFCANIPINNDPFLKPRIPELSNNKTKLRMYLYKTKTSFEFEFCQDYKTSKFVFKK</sequence>
<dbReference type="GO" id="GO:0051726">
    <property type="term" value="P:regulation of cell cycle"/>
    <property type="evidence" value="ECO:0007669"/>
    <property type="project" value="TreeGrafter"/>
</dbReference>
<dbReference type="CDD" id="cd00022">
    <property type="entry name" value="BIR"/>
    <property type="match status" value="1"/>
</dbReference>
<gene>
    <name evidence="1" type="ORF">B4U80_06540</name>
</gene>
<name>A0A443RSQ7_9ACAR</name>
<keyword evidence="2" id="KW-1185">Reference proteome</keyword>
<protein>
    <submittedName>
        <fullName evidence="1">Uncharacterized protein</fullName>
    </submittedName>
</protein>
<proteinExistence type="predicted"/>
<dbReference type="SUPFAM" id="SSF57924">
    <property type="entry name" value="Inhibitor of apoptosis (IAP) repeat"/>
    <property type="match status" value="1"/>
</dbReference>
<dbReference type="PANTHER" id="PTHR10044:SF139">
    <property type="entry name" value="DEATH-ASSOCIATED INHIBITOR OF APOPTOSIS 2"/>
    <property type="match status" value="1"/>
</dbReference>
<reference evidence="1 2" key="1">
    <citation type="journal article" date="2018" name="Gigascience">
        <title>Genomes of trombidid mites reveal novel predicted allergens and laterally-transferred genes associated with secondary metabolism.</title>
        <authorList>
            <person name="Dong X."/>
            <person name="Chaisiri K."/>
            <person name="Xia D."/>
            <person name="Armstrong S.D."/>
            <person name="Fang Y."/>
            <person name="Donnelly M.J."/>
            <person name="Kadowaki T."/>
            <person name="McGarry J.W."/>
            <person name="Darby A.C."/>
            <person name="Makepeace B.L."/>
        </authorList>
    </citation>
    <scope>NUCLEOTIDE SEQUENCE [LARGE SCALE GENOMIC DNA]</scope>
    <source>
        <strain evidence="1">UoL-UT</strain>
    </source>
</reference>
<organism evidence="1 2">
    <name type="scientific">Leptotrombidium deliense</name>
    <dbReference type="NCBI Taxonomy" id="299467"/>
    <lineage>
        <taxon>Eukaryota</taxon>
        <taxon>Metazoa</taxon>
        <taxon>Ecdysozoa</taxon>
        <taxon>Arthropoda</taxon>
        <taxon>Chelicerata</taxon>
        <taxon>Arachnida</taxon>
        <taxon>Acari</taxon>
        <taxon>Acariformes</taxon>
        <taxon>Trombidiformes</taxon>
        <taxon>Prostigmata</taxon>
        <taxon>Anystina</taxon>
        <taxon>Parasitengona</taxon>
        <taxon>Trombiculoidea</taxon>
        <taxon>Trombiculidae</taxon>
        <taxon>Leptotrombidium</taxon>
    </lineage>
</organism>
<dbReference type="GO" id="GO:0043027">
    <property type="term" value="F:cysteine-type endopeptidase inhibitor activity involved in apoptotic process"/>
    <property type="evidence" value="ECO:0007669"/>
    <property type="project" value="TreeGrafter"/>
</dbReference>
<dbReference type="InterPro" id="IPR050784">
    <property type="entry name" value="IAP"/>
</dbReference>